<dbReference type="Proteomes" id="UP000576082">
    <property type="component" value="Unassembled WGS sequence"/>
</dbReference>
<organism evidence="1 2">
    <name type="scientific">Flammeovirga aprica JL-4</name>
    <dbReference type="NCBI Taxonomy" id="694437"/>
    <lineage>
        <taxon>Bacteria</taxon>
        <taxon>Pseudomonadati</taxon>
        <taxon>Bacteroidota</taxon>
        <taxon>Cytophagia</taxon>
        <taxon>Cytophagales</taxon>
        <taxon>Flammeovirgaceae</taxon>
        <taxon>Flammeovirga</taxon>
    </lineage>
</organism>
<accession>A0A7X9P0S0</accession>
<gene>
    <name evidence="1" type="ORF">HHU12_04420</name>
</gene>
<comment type="caution">
    <text evidence="1">The sequence shown here is derived from an EMBL/GenBank/DDBJ whole genome shotgun (WGS) entry which is preliminary data.</text>
</comment>
<dbReference type="RefSeq" id="WP_169655385.1">
    <property type="nucleotide sequence ID" value="NZ_JABANE010000008.1"/>
</dbReference>
<proteinExistence type="predicted"/>
<protein>
    <submittedName>
        <fullName evidence="1">Uncharacterized protein</fullName>
    </submittedName>
</protein>
<evidence type="ECO:0000313" key="1">
    <source>
        <dbReference type="EMBL" id="NME67205.1"/>
    </source>
</evidence>
<name>A0A7X9P0S0_9BACT</name>
<sequence>MNKEIQKYLNKGYPRYDEGLALLQKYAPQQLDFFRGKTALSGRAFLLKELQQLSKAVKDIETVSGKILKVTQAKQKQAVQSFKKIPLPTPKTDKPKELQEVIAYKDERYHELQRLRNSLLQCANDEKRAEQVDRILALYEENTKLWKQVDYYEIHGHFIDHKSPLEKKKESSGENLLELQKKLVNRVRPRCTRKKASLEAISAKWGEEHPRFLKAAEEYEKMLREKEELEMMLKIPS</sequence>
<reference evidence="1 2" key="1">
    <citation type="submission" date="2020-04" db="EMBL/GenBank/DDBJ databases">
        <title>Flammeovirga sp. SR4, a novel species isolated from seawater.</title>
        <authorList>
            <person name="Wang X."/>
        </authorList>
    </citation>
    <scope>NUCLEOTIDE SEQUENCE [LARGE SCALE GENOMIC DNA]</scope>
    <source>
        <strain evidence="1 2">ATCC 23126</strain>
    </source>
</reference>
<dbReference type="AlphaFoldDB" id="A0A7X9P0S0"/>
<dbReference type="EMBL" id="JABANE010000008">
    <property type="protein sequence ID" value="NME67205.1"/>
    <property type="molecule type" value="Genomic_DNA"/>
</dbReference>
<evidence type="ECO:0000313" key="2">
    <source>
        <dbReference type="Proteomes" id="UP000576082"/>
    </source>
</evidence>
<keyword evidence="2" id="KW-1185">Reference proteome</keyword>